<dbReference type="GO" id="GO:0008270">
    <property type="term" value="F:zinc ion binding"/>
    <property type="evidence" value="ECO:0007669"/>
    <property type="project" value="UniProtKB-KW"/>
</dbReference>
<dbReference type="GO" id="GO:0003676">
    <property type="term" value="F:nucleic acid binding"/>
    <property type="evidence" value="ECO:0007669"/>
    <property type="project" value="InterPro"/>
</dbReference>
<evidence type="ECO:0000259" key="2">
    <source>
        <dbReference type="PROSITE" id="PS50158"/>
    </source>
</evidence>
<proteinExistence type="predicted"/>
<dbReference type="PANTHER" id="PTHR36617">
    <property type="entry name" value="PROTEIN, PUTATIVE-RELATED"/>
    <property type="match status" value="1"/>
</dbReference>
<dbReference type="PANTHER" id="PTHR36617:SF5">
    <property type="entry name" value="OS05G0421675 PROTEIN"/>
    <property type="match status" value="1"/>
</dbReference>
<accession>A0A2N9G666</accession>
<evidence type="ECO:0000256" key="1">
    <source>
        <dbReference type="PROSITE-ProRule" id="PRU00047"/>
    </source>
</evidence>
<sequence length="934" mass="104966">MEEEFKYHLVSWDRVCEPLCYGGLGVRNLVLYNQALLGKWLWRYAREKEALWRKIVDLKYGGLWGGWCSNYVAGWGMGAHIKFWQNQWCGETPLKRRFPELYQLASNREASVKDLALFDGTSFHWNVSFTRLVQDWELESVAEFLDVIYTVVPTQGVLDTICWKHSSQKEFSVNSFYQCLLSPAYRDYPWKTIWKPRVPSKTQVEVALAAADGDLNVAVEILMSQQTIELLCGLGSLSCLLKTMTLLFKKIGHAIGPVLRVDAHMANGARGRFARLCIQVNLDKPLLTMVLIRQKHIQPIQYEGINQLCFCCGRIGHQKKGCPFVVRALAYTSSLGDDLSEAPIGSPNTAGSETFGEWMVVSRKKISVTLRKAFVAETSGIGRDVNVKVDLGSNLSSSTLASVDHREGKRKTLLSMEKVAPPPITFGIGCRRKGKSKLVNSKTINPKSQSDPYFLVQDSLGSPLKLLSIKQPVIPVSEETMSWIQADPTSIWDWYDPEIMEAWKNILPLTEKSRALEFLDQADLTWIHSSNPWWYFLTDLPHLPLLGATTSKCEAPSVLSSGDKVHFVDQKLSGTIGDPQACSNLTSKPSEVEGNIVDVDVLFATKQEIHTMIWLSPSSSPWLLSAIYVIMGDFNDMASQDEKFGGNPICRRHIQAYTECMDYFGPKYTWTNVRGVTNLIQERLDRGHPNFPRVVNEAWHGNGDCISNAISSFSSLAMARPSQGLILLQNHLSQELNQVLNLEEDLWAIKARTNCLKDSVGNWSFDMDYIRASFLVGYKALYHTDQVSYAWSSDPFPYWGAILSLEESNSLVGPVLDMKILNALNSMKPFKALSPDGLHAGFFQRFCMIAGTSVKTAINDIFSSGIMPSTLNHTLIALIPKQKGPETFNHYNPISLCNTVYKIVTKILVLKIKPFLHSLVSFPSDCFCGWEKRI</sequence>
<keyword evidence="1" id="KW-0862">Zinc</keyword>
<protein>
    <recommendedName>
        <fullName evidence="2">CCHC-type domain-containing protein</fullName>
    </recommendedName>
</protein>
<evidence type="ECO:0000313" key="3">
    <source>
        <dbReference type="EMBL" id="SPC94890.1"/>
    </source>
</evidence>
<keyword evidence="1" id="KW-0479">Metal-binding</keyword>
<reference evidence="3" key="1">
    <citation type="submission" date="2018-02" db="EMBL/GenBank/DDBJ databases">
        <authorList>
            <person name="Cohen D.B."/>
            <person name="Kent A.D."/>
        </authorList>
    </citation>
    <scope>NUCLEOTIDE SEQUENCE</scope>
</reference>
<keyword evidence="1" id="KW-0863">Zinc-finger</keyword>
<dbReference type="EMBL" id="OIVN01001522">
    <property type="protein sequence ID" value="SPC94890.1"/>
    <property type="molecule type" value="Genomic_DNA"/>
</dbReference>
<name>A0A2N9G666_FAGSY</name>
<dbReference type="AlphaFoldDB" id="A0A2N9G666"/>
<gene>
    <name evidence="3" type="ORF">FSB_LOCUS22772</name>
</gene>
<organism evidence="3">
    <name type="scientific">Fagus sylvatica</name>
    <name type="common">Beechnut</name>
    <dbReference type="NCBI Taxonomy" id="28930"/>
    <lineage>
        <taxon>Eukaryota</taxon>
        <taxon>Viridiplantae</taxon>
        <taxon>Streptophyta</taxon>
        <taxon>Embryophyta</taxon>
        <taxon>Tracheophyta</taxon>
        <taxon>Spermatophyta</taxon>
        <taxon>Magnoliopsida</taxon>
        <taxon>eudicotyledons</taxon>
        <taxon>Gunneridae</taxon>
        <taxon>Pentapetalae</taxon>
        <taxon>rosids</taxon>
        <taxon>fabids</taxon>
        <taxon>Fagales</taxon>
        <taxon>Fagaceae</taxon>
        <taxon>Fagus</taxon>
    </lineage>
</organism>
<dbReference type="PROSITE" id="PS50158">
    <property type="entry name" value="ZF_CCHC"/>
    <property type="match status" value="1"/>
</dbReference>
<dbReference type="Gene3D" id="1.10.8.10">
    <property type="entry name" value="DNA helicase RuvA subunit, C-terminal domain"/>
    <property type="match status" value="1"/>
</dbReference>
<feature type="domain" description="CCHC-type" evidence="2">
    <location>
        <begin position="309"/>
        <end position="323"/>
    </location>
</feature>
<dbReference type="InterPro" id="IPR001878">
    <property type="entry name" value="Znf_CCHC"/>
</dbReference>